<evidence type="ECO:0000313" key="2">
    <source>
        <dbReference type="Proteomes" id="UP000324632"/>
    </source>
</evidence>
<protein>
    <submittedName>
        <fullName evidence="1">Uncharacterized protein</fullName>
    </submittedName>
</protein>
<accession>A0A5A9MZ81</accession>
<organism evidence="1 2">
    <name type="scientific">Triplophysa tibetana</name>
    <dbReference type="NCBI Taxonomy" id="1572043"/>
    <lineage>
        <taxon>Eukaryota</taxon>
        <taxon>Metazoa</taxon>
        <taxon>Chordata</taxon>
        <taxon>Craniata</taxon>
        <taxon>Vertebrata</taxon>
        <taxon>Euteleostomi</taxon>
        <taxon>Actinopterygii</taxon>
        <taxon>Neopterygii</taxon>
        <taxon>Teleostei</taxon>
        <taxon>Ostariophysi</taxon>
        <taxon>Cypriniformes</taxon>
        <taxon>Nemacheilidae</taxon>
        <taxon>Triplophysa</taxon>
    </lineage>
</organism>
<sequence>MMSSEAGSVISQKIVRLFTSSESTVEGKTANVRGAGCCQCSRDVTLTRPPLVFLVLSRTSKKASITQAIINETNGIANRQLAPGIKDLLNAHVTQNTLSSDTPPSILTPSWQSHMECTSQGYKTTIRYLGIGLAFSQFPAIWSLIATQERARNP</sequence>
<reference evidence="1 2" key="1">
    <citation type="journal article" date="2019" name="Mol. Ecol. Resour.">
        <title>Chromosome-level genome assembly of Triplophysa tibetana, a fish adapted to the harsh high-altitude environment of the Tibetan Plateau.</title>
        <authorList>
            <person name="Yang X."/>
            <person name="Liu H."/>
            <person name="Ma Z."/>
            <person name="Zou Y."/>
            <person name="Zou M."/>
            <person name="Mao Y."/>
            <person name="Li X."/>
            <person name="Wang H."/>
            <person name="Chen T."/>
            <person name="Wang W."/>
            <person name="Yang R."/>
        </authorList>
    </citation>
    <scope>NUCLEOTIDE SEQUENCE [LARGE SCALE GENOMIC DNA]</scope>
    <source>
        <strain evidence="1">TTIB1903HZAU</strain>
        <tissue evidence="1">Muscle</tissue>
    </source>
</reference>
<dbReference type="Proteomes" id="UP000324632">
    <property type="component" value="Chromosome 24"/>
</dbReference>
<dbReference type="AlphaFoldDB" id="A0A5A9MZ81"/>
<proteinExistence type="predicted"/>
<keyword evidence="2" id="KW-1185">Reference proteome</keyword>
<dbReference type="EMBL" id="SOYY01000024">
    <property type="protein sequence ID" value="KAA0702670.1"/>
    <property type="molecule type" value="Genomic_DNA"/>
</dbReference>
<name>A0A5A9MZ81_9TELE</name>
<evidence type="ECO:0000313" key="1">
    <source>
        <dbReference type="EMBL" id="KAA0702670.1"/>
    </source>
</evidence>
<gene>
    <name evidence="1" type="ORF">E1301_Tti011244</name>
</gene>
<comment type="caution">
    <text evidence="1">The sequence shown here is derived from an EMBL/GenBank/DDBJ whole genome shotgun (WGS) entry which is preliminary data.</text>
</comment>